<dbReference type="InterPro" id="IPR013024">
    <property type="entry name" value="GGCT-like"/>
</dbReference>
<evidence type="ECO:0000256" key="2">
    <source>
        <dbReference type="ARBA" id="ARBA00023239"/>
    </source>
</evidence>
<dbReference type="Proteomes" id="UP001431010">
    <property type="component" value="Chromosome"/>
</dbReference>
<evidence type="ECO:0000313" key="4">
    <source>
        <dbReference type="Proteomes" id="UP001431010"/>
    </source>
</evidence>
<gene>
    <name evidence="3" type="ORF">LQG66_29080</name>
</gene>
<dbReference type="EMBL" id="CP088156">
    <property type="protein sequence ID" value="UFZ08551.1"/>
    <property type="molecule type" value="Genomic_DNA"/>
</dbReference>
<dbReference type="PANTHER" id="PTHR12192:SF2">
    <property type="entry name" value="GLUTATHIONE-SPECIFIC GAMMA-GLUTAMYLCYCLOTRANSFERASE 2"/>
    <property type="match status" value="1"/>
</dbReference>
<keyword evidence="4" id="KW-1185">Reference proteome</keyword>
<evidence type="ECO:0000256" key="1">
    <source>
        <dbReference type="ARBA" id="ARBA00012344"/>
    </source>
</evidence>
<dbReference type="PANTHER" id="PTHR12192">
    <property type="entry name" value="CATION TRANSPORT PROTEIN CHAC-RELATED"/>
    <property type="match status" value="1"/>
</dbReference>
<dbReference type="Pfam" id="PF04752">
    <property type="entry name" value="ChaC"/>
    <property type="match status" value="1"/>
</dbReference>
<dbReference type="Gene3D" id="3.10.490.10">
    <property type="entry name" value="Gamma-glutamyl cyclotransferase-like"/>
    <property type="match status" value="1"/>
</dbReference>
<proteinExistence type="predicted"/>
<accession>A0ABY3RM42</accession>
<evidence type="ECO:0000313" key="3">
    <source>
        <dbReference type="EMBL" id="UFZ08551.1"/>
    </source>
</evidence>
<name>A0ABY3RM42_9BRAD</name>
<dbReference type="SUPFAM" id="SSF110857">
    <property type="entry name" value="Gamma-glutamyl cyclotransferase-like"/>
    <property type="match status" value="1"/>
</dbReference>
<sequence>MTLSEHDLSHGDLWVFGYGSLMWRPGFDFLEQMPARLIGEHRALCVYSFVHRGTPEKPGLVLGLDRGGACRGLAFRVAEDKREATIAYLRAREQVTSVYREVSRSVWLENDARQRVSALVYVVDRSHVQYAGRLSLQEQLRHVRQGHGQSGANRDYVLSTVKAIEAQGFRDTQLHRLAMMLHDDGHSLHPTPDDAA</sequence>
<protein>
    <recommendedName>
        <fullName evidence="1">glutathione-specific gamma-glutamylcyclotransferase</fullName>
        <ecNumber evidence="1">4.3.2.7</ecNumber>
    </recommendedName>
</protein>
<keyword evidence="2" id="KW-0456">Lyase</keyword>
<dbReference type="InterPro" id="IPR006840">
    <property type="entry name" value="ChaC"/>
</dbReference>
<dbReference type="InterPro" id="IPR036568">
    <property type="entry name" value="GGCT-like_sf"/>
</dbReference>
<dbReference type="CDD" id="cd06661">
    <property type="entry name" value="GGCT_like"/>
    <property type="match status" value="1"/>
</dbReference>
<organism evidence="3 4">
    <name type="scientific">Bradyrhizobium ontarionense</name>
    <dbReference type="NCBI Taxonomy" id="2898149"/>
    <lineage>
        <taxon>Bacteria</taxon>
        <taxon>Pseudomonadati</taxon>
        <taxon>Pseudomonadota</taxon>
        <taxon>Alphaproteobacteria</taxon>
        <taxon>Hyphomicrobiales</taxon>
        <taxon>Nitrobacteraceae</taxon>
        <taxon>Bradyrhizobium</taxon>
    </lineage>
</organism>
<reference evidence="3" key="1">
    <citation type="journal article" date="2024" name="Antonie Van Leeuwenhoek">
        <title>Bradyrhizobium ontarionense sp. nov., a novel bacterial symbiont isolated from Aeschynomene indica (Indian jointvetch), harbours photosynthesis, nitrogen fixation and nitrous oxide (N2O) reductase genes.</title>
        <authorList>
            <person name="Bromfield E.S.P."/>
            <person name="Cloutier S."/>
        </authorList>
    </citation>
    <scope>NUCLEOTIDE SEQUENCE</scope>
    <source>
        <strain evidence="3">A19</strain>
    </source>
</reference>
<dbReference type="EC" id="4.3.2.7" evidence="1"/>